<dbReference type="EMBL" id="UOED01000003">
    <property type="protein sequence ID" value="VAV86382.1"/>
    <property type="molecule type" value="Genomic_DNA"/>
</dbReference>
<sequence length="68" mass="7652">MTNLTDLKDEWELLKNTPMIDVLAEDLTAHSVELLTMRLEAIKGEISRTEQAIAQKGDARQSAESFFS</sequence>
<protein>
    <recommendedName>
        <fullName evidence="2">DUF1192 domain-containing protein</fullName>
    </recommendedName>
</protein>
<dbReference type="AlphaFoldDB" id="A0A3B0R1I6"/>
<gene>
    <name evidence="1" type="ORF">MNBD_ALPHA02-1593</name>
</gene>
<evidence type="ECO:0008006" key="2">
    <source>
        <dbReference type="Google" id="ProtNLM"/>
    </source>
</evidence>
<dbReference type="InterPro" id="IPR009579">
    <property type="entry name" value="DUF1192"/>
</dbReference>
<reference evidence="1" key="1">
    <citation type="submission" date="2018-06" db="EMBL/GenBank/DDBJ databases">
        <authorList>
            <person name="Zhirakovskaya E."/>
        </authorList>
    </citation>
    <scope>NUCLEOTIDE SEQUENCE</scope>
</reference>
<proteinExistence type="predicted"/>
<organism evidence="1">
    <name type="scientific">hydrothermal vent metagenome</name>
    <dbReference type="NCBI Taxonomy" id="652676"/>
    <lineage>
        <taxon>unclassified sequences</taxon>
        <taxon>metagenomes</taxon>
        <taxon>ecological metagenomes</taxon>
    </lineage>
</organism>
<name>A0A3B0R1I6_9ZZZZ</name>
<accession>A0A3B0R1I6</accession>
<evidence type="ECO:0000313" key="1">
    <source>
        <dbReference type="EMBL" id="VAV86382.1"/>
    </source>
</evidence>
<dbReference type="Pfam" id="PF06698">
    <property type="entry name" value="DUF1192"/>
    <property type="match status" value="1"/>
</dbReference>